<feature type="transmembrane region" description="Helical" evidence="8">
    <location>
        <begin position="233"/>
        <end position="254"/>
    </location>
</feature>
<dbReference type="AlphaFoldDB" id="A0A3R6AZB0"/>
<gene>
    <name evidence="10" type="ORF">EP073_11420</name>
</gene>
<dbReference type="InterPro" id="IPR051449">
    <property type="entry name" value="ABC-2_transporter_component"/>
</dbReference>
<evidence type="ECO:0000256" key="6">
    <source>
        <dbReference type="ARBA" id="ARBA00022989"/>
    </source>
</evidence>
<evidence type="ECO:0000256" key="5">
    <source>
        <dbReference type="ARBA" id="ARBA00022692"/>
    </source>
</evidence>
<comment type="similarity">
    <text evidence="2 8">Belongs to the ABC-2 integral membrane protein family.</text>
</comment>
<evidence type="ECO:0000256" key="1">
    <source>
        <dbReference type="ARBA" id="ARBA00004651"/>
    </source>
</evidence>
<sequence>MKMNRIVRIKALMIKEIHAIWRDPKSRIVLIAPLTIQLFIFSFAATLEVKNVALGIYNLDGGKHGYELVQRFAGSKTFSRMIFLNSPEEAVKAADEQKVLAVVSIPQDFSRRIEAGEQGKIQVLLDGRKSNASQIVMGYINSVINQYSDELREKAGAAPLPAVVSGRSFYNENLIYMWFIVPSLMGILTMVGTLVLTSLSVAREREQGTFDQLLVSPLMPWEILIGKTVPPMAVGMTQGSFILLFSYFIFGIPFRGSVLMLYAALFVFALSVTGIGLFISSLAKTQQQAILGAFVFMVPAIALSGFASPFENMPPWLQTLMQVNPLKHFLIVLKGIYLKDMSAANVLANTLPVAAIAAACLAFAGALFRRRLE</sequence>
<dbReference type="PANTHER" id="PTHR30294">
    <property type="entry name" value="MEMBRANE COMPONENT OF ABC TRANSPORTER YHHJ-RELATED"/>
    <property type="match status" value="1"/>
</dbReference>
<keyword evidence="5 8" id="KW-0812">Transmembrane</keyword>
<feature type="transmembrane region" description="Helical" evidence="8">
    <location>
        <begin position="260"/>
        <end position="282"/>
    </location>
</feature>
<feature type="transmembrane region" description="Helical" evidence="8">
    <location>
        <begin position="175"/>
        <end position="196"/>
    </location>
</feature>
<dbReference type="InterPro" id="IPR013525">
    <property type="entry name" value="ABC2_TM"/>
</dbReference>
<evidence type="ECO:0000313" key="11">
    <source>
        <dbReference type="Proteomes" id="UP000287502"/>
    </source>
</evidence>
<dbReference type="Proteomes" id="UP000287502">
    <property type="component" value="Chromosome"/>
</dbReference>
<evidence type="ECO:0000256" key="3">
    <source>
        <dbReference type="ARBA" id="ARBA00022448"/>
    </source>
</evidence>
<keyword evidence="6 8" id="KW-1133">Transmembrane helix</keyword>
<evidence type="ECO:0000259" key="9">
    <source>
        <dbReference type="PROSITE" id="PS51012"/>
    </source>
</evidence>
<dbReference type="PROSITE" id="PS51012">
    <property type="entry name" value="ABC_TM2"/>
    <property type="match status" value="1"/>
</dbReference>
<organism evidence="10 11">
    <name type="scientific">Geovibrio thiophilus</name>
    <dbReference type="NCBI Taxonomy" id="139438"/>
    <lineage>
        <taxon>Bacteria</taxon>
        <taxon>Pseudomonadati</taxon>
        <taxon>Deferribacterota</taxon>
        <taxon>Deferribacteres</taxon>
        <taxon>Deferribacterales</taxon>
        <taxon>Geovibrionaceae</taxon>
        <taxon>Geovibrio</taxon>
    </lineage>
</organism>
<dbReference type="EMBL" id="CP035108">
    <property type="protein sequence ID" value="QAR33991.1"/>
    <property type="molecule type" value="Genomic_DNA"/>
</dbReference>
<evidence type="ECO:0000256" key="4">
    <source>
        <dbReference type="ARBA" id="ARBA00022475"/>
    </source>
</evidence>
<dbReference type="OrthoDB" id="9808686at2"/>
<accession>A0A3R6AZB0</accession>
<proteinExistence type="inferred from homology"/>
<dbReference type="PANTHER" id="PTHR30294:SF44">
    <property type="entry name" value="MULTIDRUG ABC TRANSPORTER PERMEASE YBHR-RELATED"/>
    <property type="match status" value="1"/>
</dbReference>
<dbReference type="Gene3D" id="3.40.1710.10">
    <property type="entry name" value="abc type-2 transporter like domain"/>
    <property type="match status" value="1"/>
</dbReference>
<comment type="subcellular location">
    <subcellularLocation>
        <location evidence="1 8">Cell membrane</location>
        <topology evidence="1 8">Multi-pass membrane protein</topology>
    </subcellularLocation>
</comment>
<keyword evidence="11" id="KW-1185">Reference proteome</keyword>
<dbReference type="GO" id="GO:0140359">
    <property type="term" value="F:ABC-type transporter activity"/>
    <property type="evidence" value="ECO:0007669"/>
    <property type="project" value="InterPro"/>
</dbReference>
<protein>
    <recommendedName>
        <fullName evidence="8">Transport permease protein</fullName>
    </recommendedName>
</protein>
<dbReference type="InterPro" id="IPR000412">
    <property type="entry name" value="ABC_2_transport"/>
</dbReference>
<feature type="domain" description="ABC transmembrane type-2" evidence="9">
    <location>
        <begin position="137"/>
        <end position="371"/>
    </location>
</feature>
<keyword evidence="7 8" id="KW-0472">Membrane</keyword>
<dbReference type="GO" id="GO:0043190">
    <property type="term" value="C:ATP-binding cassette (ABC) transporter complex"/>
    <property type="evidence" value="ECO:0007669"/>
    <property type="project" value="InterPro"/>
</dbReference>
<name>A0A3R6AZB0_9BACT</name>
<comment type="caution">
    <text evidence="8">Lacks conserved residue(s) required for the propagation of feature annotation.</text>
</comment>
<dbReference type="InterPro" id="IPR047817">
    <property type="entry name" value="ABC2_TM_bact-type"/>
</dbReference>
<keyword evidence="4 8" id="KW-1003">Cell membrane</keyword>
<evidence type="ECO:0000256" key="7">
    <source>
        <dbReference type="ARBA" id="ARBA00023136"/>
    </source>
</evidence>
<feature type="transmembrane region" description="Helical" evidence="8">
    <location>
        <begin position="346"/>
        <end position="368"/>
    </location>
</feature>
<reference evidence="10 11" key="1">
    <citation type="submission" date="2019-01" db="EMBL/GenBank/DDBJ databases">
        <title>Geovibrio thiophilus DSM 11263, complete genome.</title>
        <authorList>
            <person name="Spring S."/>
            <person name="Bunk B."/>
            <person name="Sproer C."/>
        </authorList>
    </citation>
    <scope>NUCLEOTIDE SEQUENCE [LARGE SCALE GENOMIC DNA]</scope>
    <source>
        <strain evidence="10 11">DSM 11263</strain>
    </source>
</reference>
<evidence type="ECO:0000313" key="10">
    <source>
        <dbReference type="EMBL" id="QAR33991.1"/>
    </source>
</evidence>
<evidence type="ECO:0000256" key="8">
    <source>
        <dbReference type="RuleBase" id="RU361157"/>
    </source>
</evidence>
<evidence type="ECO:0000256" key="2">
    <source>
        <dbReference type="ARBA" id="ARBA00007783"/>
    </source>
</evidence>
<keyword evidence="3 8" id="KW-0813">Transport</keyword>
<dbReference type="KEGG" id="gtl:EP073_11420"/>
<dbReference type="PRINTS" id="PR00164">
    <property type="entry name" value="ABC2TRNSPORT"/>
</dbReference>
<feature type="transmembrane region" description="Helical" evidence="8">
    <location>
        <begin position="289"/>
        <end position="307"/>
    </location>
</feature>
<dbReference type="Pfam" id="PF12698">
    <property type="entry name" value="ABC2_membrane_3"/>
    <property type="match status" value="1"/>
</dbReference>